<sequence>MNEWKEQWIKYKISQLHPKDLIHYGAMYGLSVSYQEAAQILQLVQQSNWSLNDKQSLQTLLQQAKQIVSPQAYQVLKELYDEYLS</sequence>
<dbReference type="Proteomes" id="UP001596143">
    <property type="component" value="Unassembled WGS sequence"/>
</dbReference>
<dbReference type="InterPro" id="IPR020277">
    <property type="entry name" value="DUF2624"/>
</dbReference>
<organism evidence="1 2">
    <name type="scientific">Aliibacillus thermotolerans</name>
    <dbReference type="NCBI Taxonomy" id="1834418"/>
    <lineage>
        <taxon>Bacteria</taxon>
        <taxon>Bacillati</taxon>
        <taxon>Bacillota</taxon>
        <taxon>Bacilli</taxon>
        <taxon>Bacillales</taxon>
        <taxon>Bacillaceae</taxon>
        <taxon>Aliibacillus</taxon>
    </lineage>
</organism>
<dbReference type="EMBL" id="JBHSPF010000068">
    <property type="protein sequence ID" value="MFC5629714.1"/>
    <property type="molecule type" value="Genomic_DNA"/>
</dbReference>
<evidence type="ECO:0000313" key="1">
    <source>
        <dbReference type="EMBL" id="MFC5629714.1"/>
    </source>
</evidence>
<protein>
    <submittedName>
        <fullName evidence="1">DUF2624 family protein</fullName>
    </submittedName>
</protein>
<gene>
    <name evidence="1" type="ORF">ACFPTR_12740</name>
</gene>
<name>A0ABW0UAG5_9BACI</name>
<proteinExistence type="predicted"/>
<keyword evidence="2" id="KW-1185">Reference proteome</keyword>
<reference evidence="2" key="1">
    <citation type="journal article" date="2019" name="Int. J. Syst. Evol. Microbiol.">
        <title>The Global Catalogue of Microorganisms (GCM) 10K type strain sequencing project: providing services to taxonomists for standard genome sequencing and annotation.</title>
        <authorList>
            <consortium name="The Broad Institute Genomics Platform"/>
            <consortium name="The Broad Institute Genome Sequencing Center for Infectious Disease"/>
            <person name="Wu L."/>
            <person name="Ma J."/>
        </authorList>
    </citation>
    <scope>NUCLEOTIDE SEQUENCE [LARGE SCALE GENOMIC DNA]</scope>
    <source>
        <strain evidence="2">CGMCC 1.15790</strain>
    </source>
</reference>
<comment type="caution">
    <text evidence="1">The sequence shown here is derived from an EMBL/GenBank/DDBJ whole genome shotgun (WGS) entry which is preliminary data.</text>
</comment>
<dbReference type="RefSeq" id="WP_270898109.1">
    <property type="nucleotide sequence ID" value="NZ_JBHSPF010000068.1"/>
</dbReference>
<accession>A0ABW0UAG5</accession>
<dbReference type="Pfam" id="PF11116">
    <property type="entry name" value="DUF2624"/>
    <property type="match status" value="1"/>
</dbReference>
<evidence type="ECO:0000313" key="2">
    <source>
        <dbReference type="Proteomes" id="UP001596143"/>
    </source>
</evidence>